<accession>A0ABV4D3E8</accession>
<organism evidence="3 4">
    <name type="scientific">Lactococcus ileimucosae</name>
    <dbReference type="NCBI Taxonomy" id="2941329"/>
    <lineage>
        <taxon>Bacteria</taxon>
        <taxon>Bacillati</taxon>
        <taxon>Bacillota</taxon>
        <taxon>Bacilli</taxon>
        <taxon>Lactobacillales</taxon>
        <taxon>Streptococcaceae</taxon>
        <taxon>Lactococcus</taxon>
    </lineage>
</organism>
<dbReference type="EMBL" id="JBCLSH010000028">
    <property type="protein sequence ID" value="MEY8444071.1"/>
    <property type="molecule type" value="Genomic_DNA"/>
</dbReference>
<feature type="transmembrane region" description="Helical" evidence="1">
    <location>
        <begin position="109"/>
        <end position="126"/>
    </location>
</feature>
<dbReference type="Pfam" id="PF04892">
    <property type="entry name" value="VanZ"/>
    <property type="match status" value="1"/>
</dbReference>
<dbReference type="InterPro" id="IPR053150">
    <property type="entry name" value="Teicoplanin_resist-assoc"/>
</dbReference>
<evidence type="ECO:0000259" key="2">
    <source>
        <dbReference type="Pfam" id="PF04892"/>
    </source>
</evidence>
<feature type="domain" description="VanZ-like" evidence="2">
    <location>
        <begin position="9"/>
        <end position="125"/>
    </location>
</feature>
<feature type="transmembrane region" description="Helical" evidence="1">
    <location>
        <begin position="135"/>
        <end position="152"/>
    </location>
</feature>
<feature type="transmembrane region" description="Helical" evidence="1">
    <location>
        <begin position="82"/>
        <end position="103"/>
    </location>
</feature>
<evidence type="ECO:0000256" key="1">
    <source>
        <dbReference type="SAM" id="Phobius"/>
    </source>
</evidence>
<keyword evidence="1" id="KW-0472">Membrane</keyword>
<dbReference type="PANTHER" id="PTHR36834:SF2">
    <property type="entry name" value="MEMBRANE PROTEIN"/>
    <property type="match status" value="1"/>
</dbReference>
<keyword evidence="4" id="KW-1185">Reference proteome</keyword>
<feature type="transmembrane region" description="Helical" evidence="1">
    <location>
        <begin position="55"/>
        <end position="73"/>
    </location>
</feature>
<keyword evidence="1" id="KW-1133">Transmembrane helix</keyword>
<comment type="caution">
    <text evidence="3">The sequence shown here is derived from an EMBL/GenBank/DDBJ whole genome shotgun (WGS) entry which is preliminary data.</text>
</comment>
<dbReference type="RefSeq" id="WP_369948576.1">
    <property type="nucleotide sequence ID" value="NZ_JBCLSH010000028.1"/>
</dbReference>
<dbReference type="InterPro" id="IPR006976">
    <property type="entry name" value="VanZ-like"/>
</dbReference>
<evidence type="ECO:0000313" key="4">
    <source>
        <dbReference type="Proteomes" id="UP001565283"/>
    </source>
</evidence>
<evidence type="ECO:0000313" key="3">
    <source>
        <dbReference type="EMBL" id="MEY8444071.1"/>
    </source>
</evidence>
<dbReference type="Proteomes" id="UP001565283">
    <property type="component" value="Unassembled WGS sequence"/>
</dbReference>
<keyword evidence="1" id="KW-0812">Transmembrane</keyword>
<feature type="transmembrane region" description="Helical" evidence="1">
    <location>
        <begin position="7"/>
        <end position="26"/>
    </location>
</feature>
<reference evidence="3 4" key="1">
    <citation type="submission" date="2024-03" db="EMBL/GenBank/DDBJ databases">
        <title>Mouse gut bacterial collection (mGBC) of GemPharmatech.</title>
        <authorList>
            <person name="He Y."/>
            <person name="Dong L."/>
            <person name="Wu D."/>
            <person name="Gao X."/>
            <person name="Lin Z."/>
        </authorList>
    </citation>
    <scope>NUCLEOTIDE SEQUENCE [LARGE SCALE GENOMIC DNA]</scope>
    <source>
        <strain evidence="3 4">61-15</strain>
    </source>
</reference>
<sequence>MNKLSKIIFAYYLFFLFWGILFKFNIQDTLNIAQNFPTRSLNLSPFSASGGRLEVIFNVLIFIPFGFFSIYLSKNRSFLGKLWMIFTVSFLVEILQYFLGIGASDVTDLITNTFGGLIGIVIYQITQKSKNAQSLVHLLFAFFLAFFTFLILSH</sequence>
<name>A0ABV4D3E8_9LACT</name>
<dbReference type="PANTHER" id="PTHR36834">
    <property type="entry name" value="MEMBRANE PROTEIN-RELATED"/>
    <property type="match status" value="1"/>
</dbReference>
<proteinExistence type="predicted"/>
<protein>
    <submittedName>
        <fullName evidence="3">VanZ family protein</fullName>
    </submittedName>
</protein>
<gene>
    <name evidence="3" type="ORF">AALA52_07445</name>
</gene>